<dbReference type="InterPro" id="IPR024747">
    <property type="entry name" value="Pyridox_Oxase-rel"/>
</dbReference>
<reference evidence="2 3" key="1">
    <citation type="submission" date="2020-10" db="EMBL/GenBank/DDBJ databases">
        <title>Mucilaginibacter mali sp. nov., isolated from rhizosphere soil of apple orchard.</title>
        <authorList>
            <person name="Lee J.-S."/>
            <person name="Kim H.S."/>
            <person name="Kim J.-S."/>
        </authorList>
    </citation>
    <scope>NUCLEOTIDE SEQUENCE [LARGE SCALE GENOMIC DNA]</scope>
    <source>
        <strain evidence="2 3">KCTC 23157</strain>
    </source>
</reference>
<comment type="caution">
    <text evidence="2">The sequence shown here is derived from an EMBL/GenBank/DDBJ whole genome shotgun (WGS) entry which is preliminary data.</text>
</comment>
<dbReference type="Gene3D" id="2.30.110.10">
    <property type="entry name" value="Electron Transport, Fmn-binding Protein, Chain A"/>
    <property type="match status" value="1"/>
</dbReference>
<organism evidence="2 3">
    <name type="scientific">Mucilaginibacter boryungensis</name>
    <dbReference type="NCBI Taxonomy" id="768480"/>
    <lineage>
        <taxon>Bacteria</taxon>
        <taxon>Pseudomonadati</taxon>
        <taxon>Bacteroidota</taxon>
        <taxon>Sphingobacteriia</taxon>
        <taxon>Sphingobacteriales</taxon>
        <taxon>Sphingobacteriaceae</taxon>
        <taxon>Mucilaginibacter</taxon>
    </lineage>
</organism>
<evidence type="ECO:0000313" key="1">
    <source>
        <dbReference type="EMBL" id="MBE9665708.1"/>
    </source>
</evidence>
<evidence type="ECO:0000313" key="3">
    <source>
        <dbReference type="Proteomes" id="UP000632774"/>
    </source>
</evidence>
<dbReference type="Proteomes" id="UP000632774">
    <property type="component" value="Unassembled WGS sequence"/>
</dbReference>
<accession>A0ABR9XM74</accession>
<gene>
    <name evidence="1" type="ORF">IRJ18_04995</name>
    <name evidence="2" type="ORF">IRJ18_19075</name>
</gene>
<protein>
    <submittedName>
        <fullName evidence="2">Pyridoxamine 5'-phosphate oxidase family protein</fullName>
    </submittedName>
</protein>
<dbReference type="PANTHER" id="PTHR34071:SF2">
    <property type="entry name" value="FLAVIN-NUCLEOTIDE-BINDING PROTEIN"/>
    <property type="match status" value="1"/>
</dbReference>
<dbReference type="PANTHER" id="PTHR34071">
    <property type="entry name" value="5-NITROIMIDAZOLE ANTIBIOTICS RESISTANCE PROTEIN, NIMA-FAMILY-RELATED PROTEIN-RELATED"/>
    <property type="match status" value="1"/>
</dbReference>
<keyword evidence="3" id="KW-1185">Reference proteome</keyword>
<dbReference type="RefSeq" id="WP_194105099.1">
    <property type="nucleotide sequence ID" value="NZ_JADFFM010000001.1"/>
</dbReference>
<dbReference type="EMBL" id="JADFFM010000002">
    <property type="protein sequence ID" value="MBE9668481.1"/>
    <property type="molecule type" value="Genomic_DNA"/>
</dbReference>
<dbReference type="EMBL" id="JADFFM010000001">
    <property type="protein sequence ID" value="MBE9665708.1"/>
    <property type="molecule type" value="Genomic_DNA"/>
</dbReference>
<dbReference type="InterPro" id="IPR012349">
    <property type="entry name" value="Split_barrel_FMN-bd"/>
</dbReference>
<name>A0ABR9XM74_9SPHI</name>
<proteinExistence type="predicted"/>
<evidence type="ECO:0000313" key="2">
    <source>
        <dbReference type="EMBL" id="MBE9668481.1"/>
    </source>
</evidence>
<dbReference type="Pfam" id="PF12900">
    <property type="entry name" value="Pyridox_ox_2"/>
    <property type="match status" value="1"/>
</dbReference>
<sequence>MLGKLTDAQMEDLLKQQVTGRIACHADGDTYIVPINYVYSAPYIYSHAGKGKKIDMMRLNPKVCFEVDEINNIFHWKSVVAWGEFEEVTDLEEKERLMQGLIHRIMPFSNNPGDHPSHGITERDSDIGDTVEIIIYKIRLDRMTGRFEQSQN</sequence>
<dbReference type="SUPFAM" id="SSF50475">
    <property type="entry name" value="FMN-binding split barrel"/>
    <property type="match status" value="1"/>
</dbReference>